<evidence type="ECO:0000256" key="3">
    <source>
        <dbReference type="SAM" id="Phobius"/>
    </source>
</evidence>
<keyword evidence="3" id="KW-0812">Transmembrane</keyword>
<organism evidence="5 6">
    <name type="scientific">Ophiocordyceps sinensis (strain Co18 / CGMCC 3.14243)</name>
    <name type="common">Yarsagumba caterpillar fungus</name>
    <name type="synonym">Hirsutella sinensis</name>
    <dbReference type="NCBI Taxonomy" id="911162"/>
    <lineage>
        <taxon>Eukaryota</taxon>
        <taxon>Fungi</taxon>
        <taxon>Dikarya</taxon>
        <taxon>Ascomycota</taxon>
        <taxon>Pezizomycotina</taxon>
        <taxon>Sordariomycetes</taxon>
        <taxon>Hypocreomycetidae</taxon>
        <taxon>Hypocreales</taxon>
        <taxon>Ophiocordycipitaceae</taxon>
        <taxon>Ophiocordyceps</taxon>
    </lineage>
</organism>
<evidence type="ECO:0000259" key="4">
    <source>
        <dbReference type="Pfam" id="PF24357"/>
    </source>
</evidence>
<protein>
    <submittedName>
        <fullName evidence="5">ABC transporter</fullName>
    </submittedName>
</protein>
<comment type="subcellular location">
    <subcellularLocation>
        <location evidence="1">Membrane</location>
        <topology evidence="1">Multi-pass membrane protein</topology>
    </subcellularLocation>
</comment>
<dbReference type="eggNOG" id="KOG0054">
    <property type="taxonomic scope" value="Eukaryota"/>
</dbReference>
<dbReference type="EMBL" id="KE658940">
    <property type="protein sequence ID" value="EQK97493.1"/>
    <property type="molecule type" value="Genomic_DNA"/>
</dbReference>
<name>T5A4H0_OPHSC</name>
<evidence type="ECO:0000256" key="1">
    <source>
        <dbReference type="ARBA" id="ARBA00004141"/>
    </source>
</evidence>
<accession>T5A4H0</accession>
<feature type="region of interest" description="Disordered" evidence="2">
    <location>
        <begin position="185"/>
        <end position="216"/>
    </location>
</feature>
<feature type="transmembrane region" description="Helical" evidence="3">
    <location>
        <begin position="99"/>
        <end position="118"/>
    </location>
</feature>
<dbReference type="Pfam" id="PF24357">
    <property type="entry name" value="TMD0_ABC"/>
    <property type="match status" value="1"/>
</dbReference>
<feature type="compositionally biased region" description="Basic and acidic residues" evidence="2">
    <location>
        <begin position="185"/>
        <end position="196"/>
    </location>
</feature>
<evidence type="ECO:0000313" key="5">
    <source>
        <dbReference type="EMBL" id="EQK97493.1"/>
    </source>
</evidence>
<keyword evidence="3" id="KW-0472">Membrane</keyword>
<proteinExistence type="predicted"/>
<evidence type="ECO:0000313" key="6">
    <source>
        <dbReference type="Proteomes" id="UP000019374"/>
    </source>
</evidence>
<feature type="transmembrane region" description="Helical" evidence="3">
    <location>
        <begin position="33"/>
        <end position="53"/>
    </location>
</feature>
<feature type="domain" description="ABC transporter TMD0" evidence="4">
    <location>
        <begin position="11"/>
        <end position="152"/>
    </location>
</feature>
<sequence>MQNATACDDASFGPTINGCRGNFDFTLLFEQSFFSILLPWASLLSAARLSILLSRRTRQVSGTRFQLGKLAAIACYGAVQAALLVFWARTGVYGSRTSLAAAVLSFVDVFALAALSWFEHGYSPRPSTLINIHLLLSVLFDAVQARTLWLKDSGNALPALFTASLGIKIGLFALESLEKDSFLPPRWRDRSPEDKSGVFSRGPVCPRFRPRDSASV</sequence>
<dbReference type="InterPro" id="IPR056227">
    <property type="entry name" value="TMD0_ABC"/>
</dbReference>
<feature type="transmembrane region" description="Helical" evidence="3">
    <location>
        <begin position="65"/>
        <end position="87"/>
    </location>
</feature>
<evidence type="ECO:0000256" key="2">
    <source>
        <dbReference type="SAM" id="MobiDB-lite"/>
    </source>
</evidence>
<dbReference type="Proteomes" id="UP000019374">
    <property type="component" value="Unassembled WGS sequence"/>
</dbReference>
<dbReference type="AlphaFoldDB" id="T5A4H0"/>
<dbReference type="GO" id="GO:0016020">
    <property type="term" value="C:membrane"/>
    <property type="evidence" value="ECO:0007669"/>
    <property type="project" value="UniProtKB-SubCell"/>
</dbReference>
<reference evidence="5 6" key="1">
    <citation type="journal article" date="2013" name="Chin. Sci. Bull.">
        <title>Genome survey uncovers the secrets of sex and lifestyle in caterpillar fungus.</title>
        <authorList>
            <person name="Hu X."/>
            <person name="Zhang Y."/>
            <person name="Xiao G."/>
            <person name="Zheng P."/>
            <person name="Xia Y."/>
            <person name="Zhang X."/>
            <person name="St Leger R.J."/>
            <person name="Liu X."/>
            <person name="Wang C."/>
        </authorList>
    </citation>
    <scope>NUCLEOTIDE SEQUENCE [LARGE SCALE GENOMIC DNA]</scope>
    <source>
        <strain evidence="6">Co18 / CGMCC 3.14243</strain>
        <tissue evidence="5">Fruit-body</tissue>
    </source>
</reference>
<dbReference type="HOGENOM" id="CLU_089739_0_0_1"/>
<gene>
    <name evidence="5" type="ORF">OCS_06794</name>
</gene>
<keyword evidence="3" id="KW-1133">Transmembrane helix</keyword>